<proteinExistence type="predicted"/>
<dbReference type="OrthoDB" id="1607513at2759"/>
<sequence>MKKVSSVVWQFFDRLEENKRCVAVLCKLCDSEYKYFGNTTNLRAHLIKKHPIQWEFRQNNLDNTQKTLEETVVHTFEEDDNTNQSTNSPKRRKYVRATAKDQNVDVQENSETETEHVDEDVATLNLVRQMHDNQGSDEEWLEDDYIQLDRYEPAKRKRSYRKIKREVVTPPRKTPYHAQSVTKTPRRTERIVIEDPKKDEYSVFGEYIANKLRKFKAPRTRGNIQQIITTILWQAEYGLYDDAEAVKRVLMLSTAQYGEEEQQSTSQINEMQMQTDQYTLEKGHEDGVQTIESG</sequence>
<dbReference type="GO" id="GO:0003677">
    <property type="term" value="F:DNA binding"/>
    <property type="evidence" value="ECO:0007669"/>
    <property type="project" value="InterPro"/>
</dbReference>
<evidence type="ECO:0000313" key="6">
    <source>
        <dbReference type="EMBL" id="JAT88893.1"/>
    </source>
</evidence>
<evidence type="ECO:0000259" key="5">
    <source>
        <dbReference type="PROSITE" id="PS50808"/>
    </source>
</evidence>
<keyword evidence="2 4" id="KW-0863">Zinc-finger</keyword>
<protein>
    <recommendedName>
        <fullName evidence="5">BED-type domain-containing protein</fullName>
    </recommendedName>
</protein>
<dbReference type="SMART" id="SM00614">
    <property type="entry name" value="ZnF_BED"/>
    <property type="match status" value="1"/>
</dbReference>
<dbReference type="SUPFAM" id="SSF57667">
    <property type="entry name" value="beta-beta-alpha zinc fingers"/>
    <property type="match status" value="1"/>
</dbReference>
<evidence type="ECO:0000256" key="4">
    <source>
        <dbReference type="PROSITE-ProRule" id="PRU00027"/>
    </source>
</evidence>
<dbReference type="AlphaFoldDB" id="A0A1E1WPC1"/>
<accession>A0A1E1WPC1</accession>
<dbReference type="InterPro" id="IPR036236">
    <property type="entry name" value="Znf_C2H2_sf"/>
</dbReference>
<dbReference type="PROSITE" id="PS50808">
    <property type="entry name" value="ZF_BED"/>
    <property type="match status" value="1"/>
</dbReference>
<feature type="domain" description="BED-type" evidence="5">
    <location>
        <begin position="3"/>
        <end position="51"/>
    </location>
</feature>
<keyword evidence="3" id="KW-0862">Zinc</keyword>
<evidence type="ECO:0000256" key="1">
    <source>
        <dbReference type="ARBA" id="ARBA00022723"/>
    </source>
</evidence>
<dbReference type="GO" id="GO:0008270">
    <property type="term" value="F:zinc ion binding"/>
    <property type="evidence" value="ECO:0007669"/>
    <property type="project" value="UniProtKB-KW"/>
</dbReference>
<reference evidence="6" key="1">
    <citation type="submission" date="2015-09" db="EMBL/GenBank/DDBJ databases">
        <title>De novo assembly of Pectinophora gossypiella (Pink Bollworm) gut transcriptome.</title>
        <authorList>
            <person name="Tassone E.E."/>
        </authorList>
    </citation>
    <scope>NUCLEOTIDE SEQUENCE</scope>
</reference>
<dbReference type="EMBL" id="GDQN01002161">
    <property type="protein sequence ID" value="JAT88893.1"/>
    <property type="molecule type" value="Transcribed_RNA"/>
</dbReference>
<name>A0A1E1WPC1_PECGO</name>
<gene>
    <name evidence="6" type="ORF">g.4159</name>
</gene>
<keyword evidence="1" id="KW-0479">Metal-binding</keyword>
<evidence type="ECO:0000256" key="3">
    <source>
        <dbReference type="ARBA" id="ARBA00022833"/>
    </source>
</evidence>
<evidence type="ECO:0000256" key="2">
    <source>
        <dbReference type="ARBA" id="ARBA00022771"/>
    </source>
</evidence>
<dbReference type="Pfam" id="PF02892">
    <property type="entry name" value="zf-BED"/>
    <property type="match status" value="1"/>
</dbReference>
<organism evidence="6">
    <name type="scientific">Pectinophora gossypiella</name>
    <name type="common">Cotton pink bollworm</name>
    <name type="synonym">Depressaria gossypiella</name>
    <dbReference type="NCBI Taxonomy" id="13191"/>
    <lineage>
        <taxon>Eukaryota</taxon>
        <taxon>Metazoa</taxon>
        <taxon>Ecdysozoa</taxon>
        <taxon>Arthropoda</taxon>
        <taxon>Hexapoda</taxon>
        <taxon>Insecta</taxon>
        <taxon>Pterygota</taxon>
        <taxon>Neoptera</taxon>
        <taxon>Endopterygota</taxon>
        <taxon>Lepidoptera</taxon>
        <taxon>Glossata</taxon>
        <taxon>Ditrysia</taxon>
        <taxon>Gelechioidea</taxon>
        <taxon>Gelechiidae</taxon>
        <taxon>Apatetrinae</taxon>
        <taxon>Pectinophora</taxon>
    </lineage>
</organism>
<dbReference type="InterPro" id="IPR003656">
    <property type="entry name" value="Znf_BED"/>
</dbReference>